<feature type="region of interest" description="Disordered" evidence="1">
    <location>
        <begin position="138"/>
        <end position="161"/>
    </location>
</feature>
<dbReference type="InterPro" id="IPR003604">
    <property type="entry name" value="Matrin/U1-like-C_Znf_C2H2"/>
</dbReference>
<proteinExistence type="predicted"/>
<accession>A0A9K3DC77</accession>
<feature type="region of interest" description="Disordered" evidence="1">
    <location>
        <begin position="61"/>
        <end position="91"/>
    </location>
</feature>
<dbReference type="SUPFAM" id="SSF57667">
    <property type="entry name" value="beta-beta-alpha zinc fingers"/>
    <property type="match status" value="1"/>
</dbReference>
<feature type="non-terminal residue" evidence="3">
    <location>
        <position position="1"/>
    </location>
</feature>
<keyword evidence="4" id="KW-1185">Reference proteome</keyword>
<dbReference type="Gene3D" id="3.30.160.60">
    <property type="entry name" value="Classic Zinc Finger"/>
    <property type="match status" value="1"/>
</dbReference>
<dbReference type="AlphaFoldDB" id="A0A9K3DC77"/>
<evidence type="ECO:0000256" key="1">
    <source>
        <dbReference type="SAM" id="MobiDB-lite"/>
    </source>
</evidence>
<organism evidence="3 4">
    <name type="scientific">Kipferlia bialata</name>
    <dbReference type="NCBI Taxonomy" id="797122"/>
    <lineage>
        <taxon>Eukaryota</taxon>
        <taxon>Metamonada</taxon>
        <taxon>Carpediemonas-like organisms</taxon>
        <taxon>Kipferlia</taxon>
    </lineage>
</organism>
<feature type="domain" description="U1-type" evidence="2">
    <location>
        <begin position="35"/>
        <end position="69"/>
    </location>
</feature>
<gene>
    <name evidence="3" type="ORF">KIPB_015743</name>
</gene>
<protein>
    <recommendedName>
        <fullName evidence="2">U1-type domain-containing protein</fullName>
    </recommendedName>
</protein>
<comment type="caution">
    <text evidence="3">The sequence shown here is derived from an EMBL/GenBank/DDBJ whole genome shotgun (WGS) entry which is preliminary data.</text>
</comment>
<dbReference type="OrthoDB" id="8898434at2759"/>
<dbReference type="Proteomes" id="UP000265618">
    <property type="component" value="Unassembled WGS sequence"/>
</dbReference>
<reference evidence="3 4" key="1">
    <citation type="journal article" date="2018" name="PLoS ONE">
        <title>The draft genome of Kipferlia bialata reveals reductive genome evolution in fornicate parasites.</title>
        <authorList>
            <person name="Tanifuji G."/>
            <person name="Takabayashi S."/>
            <person name="Kume K."/>
            <person name="Takagi M."/>
            <person name="Nakayama T."/>
            <person name="Kamikawa R."/>
            <person name="Inagaki Y."/>
            <person name="Hashimoto T."/>
        </authorList>
    </citation>
    <scope>NUCLEOTIDE SEQUENCE [LARGE SCALE GENOMIC DNA]</scope>
    <source>
        <strain evidence="3">NY0173</strain>
    </source>
</reference>
<sequence length="161" mass="17393">YPLLSMQPMNHELNAISTRAEELYSQHSQASAAENSALHCDVCGVTCIDDAAYESHIGGKKHRKRQRKAAAAAAAAADTAMDGEGEGEAKPEVKVVDKREARRIACVVKEARVSYLLRCSHLSYIVLATAQRAETRASASGENDADLESDDEDAVEHAVLR</sequence>
<feature type="non-terminal residue" evidence="3">
    <location>
        <position position="161"/>
    </location>
</feature>
<name>A0A9K3DC77_9EUKA</name>
<dbReference type="SMART" id="SM00451">
    <property type="entry name" value="ZnF_U1"/>
    <property type="match status" value="1"/>
</dbReference>
<evidence type="ECO:0000313" key="4">
    <source>
        <dbReference type="Proteomes" id="UP000265618"/>
    </source>
</evidence>
<dbReference type="InterPro" id="IPR036236">
    <property type="entry name" value="Znf_C2H2_sf"/>
</dbReference>
<evidence type="ECO:0000313" key="3">
    <source>
        <dbReference type="EMBL" id="GIQ92137.1"/>
    </source>
</evidence>
<dbReference type="GO" id="GO:0003676">
    <property type="term" value="F:nucleic acid binding"/>
    <property type="evidence" value="ECO:0007669"/>
    <property type="project" value="InterPro"/>
</dbReference>
<dbReference type="GO" id="GO:0008270">
    <property type="term" value="F:zinc ion binding"/>
    <property type="evidence" value="ECO:0007669"/>
    <property type="project" value="InterPro"/>
</dbReference>
<dbReference type="EMBL" id="BDIP01009050">
    <property type="protein sequence ID" value="GIQ92137.1"/>
    <property type="molecule type" value="Genomic_DNA"/>
</dbReference>
<dbReference type="Pfam" id="PF12874">
    <property type="entry name" value="zf-met"/>
    <property type="match status" value="1"/>
</dbReference>
<feature type="compositionally biased region" description="Acidic residues" evidence="1">
    <location>
        <begin position="143"/>
        <end position="154"/>
    </location>
</feature>
<evidence type="ECO:0000259" key="2">
    <source>
        <dbReference type="SMART" id="SM00451"/>
    </source>
</evidence>
<dbReference type="InterPro" id="IPR013087">
    <property type="entry name" value="Znf_C2H2_type"/>
</dbReference>